<proteinExistence type="predicted"/>
<keyword evidence="2" id="KW-1185">Reference proteome</keyword>
<dbReference type="Proteomes" id="UP001248819">
    <property type="component" value="Unassembled WGS sequence"/>
</dbReference>
<dbReference type="RefSeq" id="WP_311484140.1">
    <property type="nucleotide sequence ID" value="NZ_JAVRHP010000029.1"/>
</dbReference>
<evidence type="ECO:0000313" key="1">
    <source>
        <dbReference type="EMBL" id="MDT0649963.1"/>
    </source>
</evidence>
<accession>A0ABU3CUP2</accession>
<dbReference type="EMBL" id="JAVRHP010000029">
    <property type="protein sequence ID" value="MDT0649963.1"/>
    <property type="molecule type" value="Genomic_DNA"/>
</dbReference>
<evidence type="ECO:0000313" key="2">
    <source>
        <dbReference type="Proteomes" id="UP001248819"/>
    </source>
</evidence>
<comment type="caution">
    <text evidence="1">The sequence shown here is derived from an EMBL/GenBank/DDBJ whole genome shotgun (WGS) entry which is preliminary data.</text>
</comment>
<name>A0ABU3CUP2_9FLAO</name>
<organism evidence="1 2">
    <name type="scientific">Autumnicola edwardsiae</name>
    <dbReference type="NCBI Taxonomy" id="3075594"/>
    <lineage>
        <taxon>Bacteria</taxon>
        <taxon>Pseudomonadati</taxon>
        <taxon>Bacteroidota</taxon>
        <taxon>Flavobacteriia</taxon>
        <taxon>Flavobacteriales</taxon>
        <taxon>Flavobacteriaceae</taxon>
        <taxon>Autumnicola</taxon>
    </lineage>
</organism>
<reference evidence="1 2" key="1">
    <citation type="submission" date="2023-09" db="EMBL/GenBank/DDBJ databases">
        <authorList>
            <person name="Rey-Velasco X."/>
        </authorList>
    </citation>
    <scope>NUCLEOTIDE SEQUENCE [LARGE SCALE GENOMIC DNA]</scope>
    <source>
        <strain evidence="1 2">F297</strain>
    </source>
</reference>
<gene>
    <name evidence="1" type="ORF">RM529_07390</name>
</gene>
<sequence>MKKLIILPLLLLVSSTVLSQILLGTLDVTGMPTFIQSLDEIVREAGLDDTTVGFESDFDANLIGFVLDPLLLLGSELVCEANVFRYSVYSCTKCPG</sequence>
<protein>
    <submittedName>
        <fullName evidence="1">Uncharacterized protein</fullName>
    </submittedName>
</protein>